<comment type="caution">
    <text evidence="8">The sequence shown here is derived from an EMBL/GenBank/DDBJ whole genome shotgun (WGS) entry which is preliminary data.</text>
</comment>
<evidence type="ECO:0000256" key="3">
    <source>
        <dbReference type="ARBA" id="ARBA00022692"/>
    </source>
</evidence>
<evidence type="ECO:0000313" key="8">
    <source>
        <dbReference type="EMBL" id="MBP0460774.1"/>
    </source>
</evidence>
<feature type="transmembrane region" description="Helical" evidence="7">
    <location>
        <begin position="49"/>
        <end position="67"/>
    </location>
</feature>
<feature type="region of interest" description="Disordered" evidence="6">
    <location>
        <begin position="409"/>
        <end position="434"/>
    </location>
</feature>
<sequence>MARTYSRNYLLLSTAAVISQLGSQGALIASAFAVLSTGGTAADVGFVASARTVPLVLFVLIGGALADRIPRHRVMVAANALNCVSQGAFAALVLLGRAELWQMVVLSALGGTGQALFGPASEGMLLSSVDGEAAGRGFAVYRMAVNGATIGGAAVGGALVAWVGPGWVLACDAASFLFAGSLRAFLDLSHVPEREPGGGVLHDLRDGWREFVSRPWLWAIVAQFSVVNAVVVAGQAVYGPLVARDHYGGAGPWGVANAAYGAGTVIGAIVMTRWQPRRFLLAGTLGIFPFALPLMALAVPVSAAVLTASMFVAGASVEVFGVGWMTALHQEIPEEKLSRVSSYDWLGSLALVPVATALAGPAESTLGRGQALWASAGLVVLLTAAVLCVPEVRSITRRVRAGEVDKGAVDTGEASAVDTDAGSADAEGPLGRSG</sequence>
<dbReference type="EMBL" id="JAGIQL010000134">
    <property type="protein sequence ID" value="MBP0460774.1"/>
    <property type="molecule type" value="Genomic_DNA"/>
</dbReference>
<reference evidence="8" key="1">
    <citation type="submission" date="2021-03" db="EMBL/GenBank/DDBJ databases">
        <title>Whole genome sequence of Streptomyces bomunensis MMS17-BM035.</title>
        <authorList>
            <person name="Lee J.H."/>
        </authorList>
    </citation>
    <scope>NUCLEOTIDE SEQUENCE</scope>
    <source>
        <strain evidence="8">MMS17-BM035</strain>
    </source>
</reference>
<feature type="transmembrane region" description="Helical" evidence="7">
    <location>
        <begin position="340"/>
        <end position="359"/>
    </location>
</feature>
<dbReference type="GO" id="GO:0022857">
    <property type="term" value="F:transmembrane transporter activity"/>
    <property type="evidence" value="ECO:0007669"/>
    <property type="project" value="InterPro"/>
</dbReference>
<dbReference type="PANTHER" id="PTHR23513">
    <property type="entry name" value="INTEGRAL MEMBRANE EFFLUX PROTEIN-RELATED"/>
    <property type="match status" value="1"/>
</dbReference>
<evidence type="ECO:0000256" key="4">
    <source>
        <dbReference type="ARBA" id="ARBA00022989"/>
    </source>
</evidence>
<protein>
    <submittedName>
        <fullName evidence="8">MFS transporter</fullName>
    </submittedName>
</protein>
<dbReference type="Proteomes" id="UP000670475">
    <property type="component" value="Unassembled WGS sequence"/>
</dbReference>
<dbReference type="AlphaFoldDB" id="A0A940MGH7"/>
<dbReference type="GO" id="GO:0005886">
    <property type="term" value="C:plasma membrane"/>
    <property type="evidence" value="ECO:0007669"/>
    <property type="project" value="UniProtKB-SubCell"/>
</dbReference>
<dbReference type="Gene3D" id="1.20.1250.20">
    <property type="entry name" value="MFS general substrate transporter like domains"/>
    <property type="match status" value="1"/>
</dbReference>
<gene>
    <name evidence="8" type="ORF">JFN87_25330</name>
</gene>
<name>A0A940MGH7_9ACTN</name>
<keyword evidence="4 7" id="KW-1133">Transmembrane helix</keyword>
<dbReference type="PANTHER" id="PTHR23513:SF11">
    <property type="entry name" value="STAPHYLOFERRIN A TRANSPORTER"/>
    <property type="match status" value="1"/>
</dbReference>
<evidence type="ECO:0000256" key="6">
    <source>
        <dbReference type="SAM" id="MobiDB-lite"/>
    </source>
</evidence>
<feature type="transmembrane region" description="Helical" evidence="7">
    <location>
        <begin position="250"/>
        <end position="272"/>
    </location>
</feature>
<proteinExistence type="predicted"/>
<organism evidence="8 9">
    <name type="scientific">Streptomyces montanisoli</name>
    <dbReference type="NCBI Taxonomy" id="2798581"/>
    <lineage>
        <taxon>Bacteria</taxon>
        <taxon>Bacillati</taxon>
        <taxon>Actinomycetota</taxon>
        <taxon>Actinomycetes</taxon>
        <taxon>Kitasatosporales</taxon>
        <taxon>Streptomycetaceae</taxon>
        <taxon>Streptomyces</taxon>
    </lineage>
</organism>
<evidence type="ECO:0000256" key="1">
    <source>
        <dbReference type="ARBA" id="ARBA00004651"/>
    </source>
</evidence>
<dbReference type="Pfam" id="PF07690">
    <property type="entry name" value="MFS_1"/>
    <property type="match status" value="1"/>
</dbReference>
<keyword evidence="9" id="KW-1185">Reference proteome</keyword>
<keyword evidence="2" id="KW-1003">Cell membrane</keyword>
<dbReference type="CDD" id="cd06173">
    <property type="entry name" value="MFS_MefA_like"/>
    <property type="match status" value="1"/>
</dbReference>
<dbReference type="SUPFAM" id="SSF103473">
    <property type="entry name" value="MFS general substrate transporter"/>
    <property type="match status" value="1"/>
</dbReference>
<keyword evidence="3 7" id="KW-0812">Transmembrane</keyword>
<dbReference type="InterPro" id="IPR036259">
    <property type="entry name" value="MFS_trans_sf"/>
</dbReference>
<feature type="transmembrane region" description="Helical" evidence="7">
    <location>
        <begin position="279"/>
        <end position="299"/>
    </location>
</feature>
<evidence type="ECO:0000256" key="5">
    <source>
        <dbReference type="ARBA" id="ARBA00023136"/>
    </source>
</evidence>
<feature type="transmembrane region" description="Helical" evidence="7">
    <location>
        <begin position="139"/>
        <end position="161"/>
    </location>
</feature>
<evidence type="ECO:0000256" key="2">
    <source>
        <dbReference type="ARBA" id="ARBA00022475"/>
    </source>
</evidence>
<feature type="transmembrane region" description="Helical" evidence="7">
    <location>
        <begin position="216"/>
        <end position="238"/>
    </location>
</feature>
<evidence type="ECO:0000256" key="7">
    <source>
        <dbReference type="SAM" id="Phobius"/>
    </source>
</evidence>
<dbReference type="InterPro" id="IPR011701">
    <property type="entry name" value="MFS"/>
</dbReference>
<accession>A0A940MGH7</accession>
<feature type="transmembrane region" description="Helical" evidence="7">
    <location>
        <begin position="74"/>
        <end position="94"/>
    </location>
</feature>
<comment type="subcellular location">
    <subcellularLocation>
        <location evidence="1">Cell membrane</location>
        <topology evidence="1">Multi-pass membrane protein</topology>
    </subcellularLocation>
</comment>
<evidence type="ECO:0000313" key="9">
    <source>
        <dbReference type="Proteomes" id="UP000670475"/>
    </source>
</evidence>
<keyword evidence="5 7" id="KW-0472">Membrane</keyword>
<feature type="transmembrane region" description="Helical" evidence="7">
    <location>
        <begin position="371"/>
        <end position="390"/>
    </location>
</feature>
<feature type="transmembrane region" description="Helical" evidence="7">
    <location>
        <begin position="305"/>
        <end position="328"/>
    </location>
</feature>
<dbReference type="RefSeq" id="WP_209343469.1">
    <property type="nucleotide sequence ID" value="NZ_JAGIQL010000134.1"/>
</dbReference>